<dbReference type="Gene3D" id="1.10.260.40">
    <property type="entry name" value="lambda repressor-like DNA-binding domains"/>
    <property type="match status" value="1"/>
</dbReference>
<dbReference type="EMBL" id="CP061799">
    <property type="protein sequence ID" value="QTA83703.1"/>
    <property type="molecule type" value="Genomic_DNA"/>
</dbReference>
<organism evidence="5 6">
    <name type="scientific">Desulfonema limicola</name>
    <dbReference type="NCBI Taxonomy" id="45656"/>
    <lineage>
        <taxon>Bacteria</taxon>
        <taxon>Pseudomonadati</taxon>
        <taxon>Thermodesulfobacteriota</taxon>
        <taxon>Desulfobacteria</taxon>
        <taxon>Desulfobacterales</taxon>
        <taxon>Desulfococcaceae</taxon>
        <taxon>Desulfonema</taxon>
    </lineage>
</organism>
<keyword evidence="3" id="KW-0804">Transcription</keyword>
<keyword evidence="2" id="KW-0238">DNA-binding</keyword>
<dbReference type="PANTHER" id="PTHR40661:SF3">
    <property type="entry name" value="FELS-1 PROPHAGE TRANSCRIPTIONAL REGULATOR"/>
    <property type="match status" value="1"/>
</dbReference>
<dbReference type="InterPro" id="IPR036286">
    <property type="entry name" value="LexA/Signal_pep-like_sf"/>
</dbReference>
<dbReference type="GO" id="GO:0003677">
    <property type="term" value="F:DNA binding"/>
    <property type="evidence" value="ECO:0007669"/>
    <property type="project" value="UniProtKB-KW"/>
</dbReference>
<dbReference type="PROSITE" id="PS50943">
    <property type="entry name" value="HTH_CROC1"/>
    <property type="match status" value="1"/>
</dbReference>
<dbReference type="InterPro" id="IPR015927">
    <property type="entry name" value="Peptidase_S24_S26A/B/C"/>
</dbReference>
<evidence type="ECO:0000256" key="1">
    <source>
        <dbReference type="ARBA" id="ARBA00023015"/>
    </source>
</evidence>
<evidence type="ECO:0000259" key="4">
    <source>
        <dbReference type="PROSITE" id="PS50943"/>
    </source>
</evidence>
<reference evidence="5" key="1">
    <citation type="journal article" date="2021" name="Microb. Physiol.">
        <title>Proteogenomic Insights into the Physiology of Marine, Sulfate-Reducing, Filamentous Desulfonema limicola and Desulfonema magnum.</title>
        <authorList>
            <person name="Schnaars V."/>
            <person name="Wohlbrand L."/>
            <person name="Scheve S."/>
            <person name="Hinrichs C."/>
            <person name="Reinhardt R."/>
            <person name="Rabus R."/>
        </authorList>
    </citation>
    <scope>NUCLEOTIDE SEQUENCE</scope>
    <source>
        <strain evidence="5">5ac10</strain>
    </source>
</reference>
<dbReference type="InterPro" id="IPR039418">
    <property type="entry name" value="LexA-like"/>
</dbReference>
<dbReference type="Gene3D" id="2.10.109.10">
    <property type="entry name" value="Umud Fragment, subunit A"/>
    <property type="match status" value="1"/>
</dbReference>
<dbReference type="PANTHER" id="PTHR40661">
    <property type="match status" value="1"/>
</dbReference>
<accession>A0A975BE87</accession>
<proteinExistence type="predicted"/>
<dbReference type="SUPFAM" id="SSF47413">
    <property type="entry name" value="lambda repressor-like DNA-binding domains"/>
    <property type="match status" value="1"/>
</dbReference>
<dbReference type="AlphaFoldDB" id="A0A975BE87"/>
<dbReference type="KEGG" id="dli:dnl_61170"/>
<name>A0A975BE87_9BACT</name>
<dbReference type="SUPFAM" id="SSF51306">
    <property type="entry name" value="LexA/Signal peptidase"/>
    <property type="match status" value="1"/>
</dbReference>
<protein>
    <submittedName>
        <fullName evidence="5">Signal peptidase S24 domain-containing protein</fullName>
    </submittedName>
</protein>
<sequence>MEIPKTTLHFRTAFKYCFSISDFKSQKAVASAAGVSESVISEINKNKSYGPKTQTKIARAFGYELLDFLTLGKKLADGENPEQSIRITVQSKNEKKILEDFEAEYSAIPLYESGKLAAGENGMIFDPYEQPSSSIMMNHQELAGRRNHRLVGLKVGGSSMVPLIPQGSIVVIDLNDREFVNGKIYAVNYPDKGENIAAVKRIQQWKHGFVLLSYAPEYPPELSELDWGELCLGRAVWIWRSLEDM</sequence>
<dbReference type="CDD" id="cd06529">
    <property type="entry name" value="S24_LexA-like"/>
    <property type="match status" value="1"/>
</dbReference>
<dbReference type="RefSeq" id="WP_207689507.1">
    <property type="nucleotide sequence ID" value="NZ_CP061799.1"/>
</dbReference>
<evidence type="ECO:0000313" key="5">
    <source>
        <dbReference type="EMBL" id="QTA83703.1"/>
    </source>
</evidence>
<dbReference type="Pfam" id="PF00717">
    <property type="entry name" value="Peptidase_S24"/>
    <property type="match status" value="1"/>
</dbReference>
<dbReference type="CDD" id="cd00093">
    <property type="entry name" value="HTH_XRE"/>
    <property type="match status" value="1"/>
</dbReference>
<dbReference type="InterPro" id="IPR001387">
    <property type="entry name" value="Cro/C1-type_HTH"/>
</dbReference>
<gene>
    <name evidence="5" type="ORF">dnl_61170</name>
</gene>
<keyword evidence="1" id="KW-0805">Transcription regulation</keyword>
<evidence type="ECO:0000256" key="3">
    <source>
        <dbReference type="ARBA" id="ARBA00023163"/>
    </source>
</evidence>
<evidence type="ECO:0000256" key="2">
    <source>
        <dbReference type="ARBA" id="ARBA00023125"/>
    </source>
</evidence>
<dbReference type="InterPro" id="IPR010982">
    <property type="entry name" value="Lambda_DNA-bd_dom_sf"/>
</dbReference>
<keyword evidence="6" id="KW-1185">Reference proteome</keyword>
<dbReference type="Proteomes" id="UP000663720">
    <property type="component" value="Chromosome"/>
</dbReference>
<evidence type="ECO:0000313" key="6">
    <source>
        <dbReference type="Proteomes" id="UP000663720"/>
    </source>
</evidence>
<feature type="domain" description="HTH cro/C1-type" evidence="4">
    <location>
        <begin position="25"/>
        <end position="68"/>
    </location>
</feature>